<dbReference type="Proteomes" id="UP000440716">
    <property type="component" value="Unassembled WGS sequence"/>
</dbReference>
<name>A0A7K1REA2_AGRVI</name>
<keyword evidence="2" id="KW-0472">Membrane</keyword>
<dbReference type="RefSeq" id="WP_156590988.1">
    <property type="nucleotide sequence ID" value="NZ_WPHU01000003.1"/>
</dbReference>
<evidence type="ECO:0000313" key="3">
    <source>
        <dbReference type="EMBL" id="MVA56332.1"/>
    </source>
</evidence>
<organism evidence="3 4">
    <name type="scientific">Agrobacterium vitis</name>
    <name type="common">Rhizobium vitis</name>
    <dbReference type="NCBI Taxonomy" id="373"/>
    <lineage>
        <taxon>Bacteria</taxon>
        <taxon>Pseudomonadati</taxon>
        <taxon>Pseudomonadota</taxon>
        <taxon>Alphaproteobacteria</taxon>
        <taxon>Hyphomicrobiales</taxon>
        <taxon>Rhizobiaceae</taxon>
        <taxon>Rhizobium/Agrobacterium group</taxon>
        <taxon>Agrobacterium</taxon>
    </lineage>
</organism>
<proteinExistence type="predicted"/>
<comment type="caution">
    <text evidence="3">The sequence shown here is derived from an EMBL/GenBank/DDBJ whole genome shotgun (WGS) entry which is preliminary data.</text>
</comment>
<feature type="region of interest" description="Disordered" evidence="1">
    <location>
        <begin position="96"/>
        <end position="117"/>
    </location>
</feature>
<keyword evidence="3" id="KW-0808">Transferase</keyword>
<keyword evidence="2" id="KW-1133">Transmembrane helix</keyword>
<protein>
    <submittedName>
        <fullName evidence="3">Protein kinase</fullName>
    </submittedName>
</protein>
<keyword evidence="2" id="KW-0812">Transmembrane</keyword>
<feature type="compositionally biased region" description="Polar residues" evidence="1">
    <location>
        <begin position="147"/>
        <end position="161"/>
    </location>
</feature>
<accession>A0A7K1REA2</accession>
<dbReference type="EMBL" id="WPHU01000003">
    <property type="protein sequence ID" value="MVA56332.1"/>
    <property type="molecule type" value="Genomic_DNA"/>
</dbReference>
<feature type="transmembrane region" description="Helical" evidence="2">
    <location>
        <begin position="20"/>
        <end position="41"/>
    </location>
</feature>
<reference evidence="3 4" key="1">
    <citation type="submission" date="2019-12" db="EMBL/GenBank/DDBJ databases">
        <title>Whole-genome sequencing of Allorhizobium vitis.</title>
        <authorList>
            <person name="Gan H.M."/>
            <person name="Szegedi E."/>
            <person name="Burr T."/>
            <person name="Savka M.A."/>
        </authorList>
    </citation>
    <scope>NUCLEOTIDE SEQUENCE [LARGE SCALE GENOMIC DNA]</scope>
    <source>
        <strain evidence="3 4">CG415</strain>
    </source>
</reference>
<gene>
    <name evidence="3" type="ORF">GOZ88_09425</name>
</gene>
<feature type="region of interest" description="Disordered" evidence="1">
    <location>
        <begin position="54"/>
        <end position="78"/>
    </location>
</feature>
<sequence>MADYNVWADLFDTWQSTSDWVKALVIVVPPVFVATVLALLLHYRQKVREDGPVHSGVYHLSSPQHLQRGPEDMPEPDDMIDHMLLDAATNLQHRLEDARQSLHPQESSGPDLGRAKTRQQITQIILEEYNRGSDPGVALRRGREFLASQQNAHSTNPDVKE</sequence>
<evidence type="ECO:0000313" key="4">
    <source>
        <dbReference type="Proteomes" id="UP000440716"/>
    </source>
</evidence>
<dbReference type="AlphaFoldDB" id="A0A7K1REA2"/>
<feature type="region of interest" description="Disordered" evidence="1">
    <location>
        <begin position="142"/>
        <end position="161"/>
    </location>
</feature>
<keyword evidence="3" id="KW-0418">Kinase</keyword>
<evidence type="ECO:0000256" key="2">
    <source>
        <dbReference type="SAM" id="Phobius"/>
    </source>
</evidence>
<dbReference type="GO" id="GO:0016301">
    <property type="term" value="F:kinase activity"/>
    <property type="evidence" value="ECO:0007669"/>
    <property type="project" value="UniProtKB-KW"/>
</dbReference>
<evidence type="ECO:0000256" key="1">
    <source>
        <dbReference type="SAM" id="MobiDB-lite"/>
    </source>
</evidence>